<dbReference type="SMART" id="SM00906">
    <property type="entry name" value="Fungal_trans"/>
    <property type="match status" value="1"/>
</dbReference>
<keyword evidence="6" id="KW-0804">Transcription</keyword>
<dbReference type="KEGG" id="cten:18248801"/>
<dbReference type="OrthoDB" id="189997at2759"/>
<evidence type="ECO:0000256" key="2">
    <source>
        <dbReference type="ARBA" id="ARBA00022723"/>
    </source>
</evidence>
<evidence type="ECO:0000259" key="8">
    <source>
        <dbReference type="PROSITE" id="PS50048"/>
    </source>
</evidence>
<feature type="domain" description="Zn(2)-C6 fungal-type" evidence="8">
    <location>
        <begin position="27"/>
        <end position="57"/>
    </location>
</feature>
<dbReference type="Pfam" id="PF04082">
    <property type="entry name" value="Fungal_trans"/>
    <property type="match status" value="1"/>
</dbReference>
<dbReference type="PROSITE" id="PS50048">
    <property type="entry name" value="ZN2_CY6_FUNGAL_2"/>
    <property type="match status" value="1"/>
</dbReference>
<comment type="subcellular location">
    <subcellularLocation>
        <location evidence="1">Nucleus</location>
    </subcellularLocation>
</comment>
<dbReference type="GO" id="GO:0043565">
    <property type="term" value="F:sequence-specific DNA binding"/>
    <property type="evidence" value="ECO:0007669"/>
    <property type="project" value="TreeGrafter"/>
</dbReference>
<dbReference type="HOGENOM" id="CLU_011881_1_0_1"/>
<evidence type="ECO:0000256" key="4">
    <source>
        <dbReference type="ARBA" id="ARBA00023015"/>
    </source>
</evidence>
<dbReference type="GO" id="GO:0000981">
    <property type="term" value="F:DNA-binding transcription factor activity, RNA polymerase II-specific"/>
    <property type="evidence" value="ECO:0007669"/>
    <property type="project" value="InterPro"/>
</dbReference>
<organism evidence="10">
    <name type="scientific">Candida tenuis (strain ATCC 10573 / BCRC 21748 / CBS 615 / JCM 9827 / NBRC 10315 / NRRL Y-1498 / VKM Y-70)</name>
    <name type="common">Yeast</name>
    <name type="synonym">Yamadazyma tenuis</name>
    <dbReference type="NCBI Taxonomy" id="590646"/>
    <lineage>
        <taxon>Eukaryota</taxon>
        <taxon>Fungi</taxon>
        <taxon>Dikarya</taxon>
        <taxon>Ascomycota</taxon>
        <taxon>Saccharomycotina</taxon>
        <taxon>Pichiomycetes</taxon>
        <taxon>Debaryomycetaceae</taxon>
        <taxon>Yamadazyma</taxon>
    </lineage>
</organism>
<gene>
    <name evidence="9" type="ORF">CANTEDRAFT_120778</name>
</gene>
<dbReference type="EMBL" id="GL996515">
    <property type="protein sequence ID" value="EGV65204.1"/>
    <property type="molecule type" value="Genomic_DNA"/>
</dbReference>
<evidence type="ECO:0000256" key="3">
    <source>
        <dbReference type="ARBA" id="ARBA00022833"/>
    </source>
</evidence>
<dbReference type="Pfam" id="PF00172">
    <property type="entry name" value="Zn_clus"/>
    <property type="match status" value="1"/>
</dbReference>
<dbReference type="GO" id="GO:0006351">
    <property type="term" value="P:DNA-templated transcription"/>
    <property type="evidence" value="ECO:0007669"/>
    <property type="project" value="InterPro"/>
</dbReference>
<dbReference type="AlphaFoldDB" id="G3B2X5"/>
<keyword evidence="3" id="KW-0862">Zinc</keyword>
<dbReference type="CDD" id="cd12148">
    <property type="entry name" value="fungal_TF_MHR"/>
    <property type="match status" value="1"/>
</dbReference>
<sequence>MDSNLVSRFKIQKPSSYNKDSSKNRYSCTKCRQLKKKCTKEISGCYNCSRYSRQCTYLDRKASIPKPVPTEPSALLDETAAYHEKPFLVPSPSSSPSASESHLLLQSLGFSQWVLNKTDTVVCPPITKELASKFVEAYFKHNHRSYPFICQSAFIQEFSKLESLEDSVTNYFGFEIFMIMAIGCTTLSRVGLLRQEDIYSKFFSSQCVKFLSQGITFTSVETIKMLLLLCIYSFFEPQGLQTWNLFGQVARATISSGLNKGVKGGGLDNEMKNRLFWSIHNMDRLLSISLGRPLTIDEYDIDVPVPAKLDDEENFTYKTIVAIINLRQIEGLIIKKLYSIRARDIYQQKEITQINDQLDQWLKLRPNRPENLKFFSFHGSDVWYLARYYHNLMLLYRPSYLVPRPTITELNSLGDYCLQSLSYTHKLFEAKLLPLNWITLYRFLTVCSSVLYCLCNWSIDLNESKAEIYFLVEILDAFSANWVFASKCSKVVKNIVDNILEVSLTASGDEFSNVKLLSSELLGASSAYHEILSDNSIDISFPSYLYDELIP</sequence>
<name>G3B2X5_CANTC</name>
<protein>
    <recommendedName>
        <fullName evidence="8">Zn(2)-C6 fungal-type domain-containing protein</fullName>
    </recommendedName>
</protein>
<dbReference type="Proteomes" id="UP000000707">
    <property type="component" value="Unassembled WGS sequence"/>
</dbReference>
<proteinExistence type="predicted"/>
<dbReference type="GeneID" id="18248801"/>
<dbReference type="SMART" id="SM00066">
    <property type="entry name" value="GAL4"/>
    <property type="match status" value="1"/>
</dbReference>
<dbReference type="SUPFAM" id="SSF57701">
    <property type="entry name" value="Zn2/Cys6 DNA-binding domain"/>
    <property type="match status" value="1"/>
</dbReference>
<evidence type="ECO:0000313" key="10">
    <source>
        <dbReference type="Proteomes" id="UP000000707"/>
    </source>
</evidence>
<dbReference type="GO" id="GO:0045944">
    <property type="term" value="P:positive regulation of transcription by RNA polymerase II"/>
    <property type="evidence" value="ECO:0007669"/>
    <property type="project" value="TreeGrafter"/>
</dbReference>
<dbReference type="PANTHER" id="PTHR47782:SF7">
    <property type="entry name" value="PROTEIN STB5"/>
    <property type="match status" value="1"/>
</dbReference>
<evidence type="ECO:0000256" key="5">
    <source>
        <dbReference type="ARBA" id="ARBA00023125"/>
    </source>
</evidence>
<keyword evidence="5" id="KW-0238">DNA-binding</keyword>
<accession>G3B2X5</accession>
<dbReference type="InterPro" id="IPR007219">
    <property type="entry name" value="XnlR_reg_dom"/>
</dbReference>
<evidence type="ECO:0000256" key="1">
    <source>
        <dbReference type="ARBA" id="ARBA00004123"/>
    </source>
</evidence>
<dbReference type="GO" id="GO:0008270">
    <property type="term" value="F:zinc ion binding"/>
    <property type="evidence" value="ECO:0007669"/>
    <property type="project" value="InterPro"/>
</dbReference>
<dbReference type="InterPro" id="IPR052202">
    <property type="entry name" value="Yeast_MetPath_Reg"/>
</dbReference>
<dbReference type="Gene3D" id="4.10.240.10">
    <property type="entry name" value="Zn(2)-C6 fungal-type DNA-binding domain"/>
    <property type="match status" value="1"/>
</dbReference>
<keyword evidence="2" id="KW-0479">Metal-binding</keyword>
<reference evidence="9 10" key="1">
    <citation type="journal article" date="2011" name="Proc. Natl. Acad. Sci. U.S.A.">
        <title>Comparative genomics of xylose-fermenting fungi for enhanced biofuel production.</title>
        <authorList>
            <person name="Wohlbach D.J."/>
            <person name="Kuo A."/>
            <person name="Sato T.K."/>
            <person name="Potts K.M."/>
            <person name="Salamov A.A."/>
            <person name="LaButti K.M."/>
            <person name="Sun H."/>
            <person name="Clum A."/>
            <person name="Pangilinan J.L."/>
            <person name="Lindquist E.A."/>
            <person name="Lucas S."/>
            <person name="Lapidus A."/>
            <person name="Jin M."/>
            <person name="Gunawan C."/>
            <person name="Balan V."/>
            <person name="Dale B.E."/>
            <person name="Jeffries T.W."/>
            <person name="Zinkel R."/>
            <person name="Barry K.W."/>
            <person name="Grigoriev I.V."/>
            <person name="Gasch A.P."/>
        </authorList>
    </citation>
    <scope>NUCLEOTIDE SEQUENCE [LARGE SCALE GENOMIC DNA]</scope>
    <source>
        <strain evidence="9">ATCC 10573</strain>
        <strain evidence="10">ATCC 10573 / BCRC 21748 / CBS 615 / JCM 9827 / NBRC 10315 / NRRL Y-1498 / VKM Y-70</strain>
    </source>
</reference>
<evidence type="ECO:0000256" key="6">
    <source>
        <dbReference type="ARBA" id="ARBA00023163"/>
    </source>
</evidence>
<dbReference type="InterPro" id="IPR036864">
    <property type="entry name" value="Zn2-C6_fun-type_DNA-bd_sf"/>
</dbReference>
<dbReference type="EMBL" id="GL996515">
    <property type="protein sequence ID" value="EGV65203.1"/>
    <property type="molecule type" value="Genomic_DNA"/>
</dbReference>
<dbReference type="CDD" id="cd00067">
    <property type="entry name" value="GAL4"/>
    <property type="match status" value="1"/>
</dbReference>
<evidence type="ECO:0000313" key="9">
    <source>
        <dbReference type="EMBL" id="EGV65203.1"/>
    </source>
</evidence>
<dbReference type="PANTHER" id="PTHR47782">
    <property type="entry name" value="ZN(II)2CYS6 TRANSCRIPTION FACTOR (EUROFUNG)-RELATED"/>
    <property type="match status" value="1"/>
</dbReference>
<evidence type="ECO:0000256" key="7">
    <source>
        <dbReference type="ARBA" id="ARBA00023242"/>
    </source>
</evidence>
<dbReference type="eggNOG" id="ENOG502QTEH">
    <property type="taxonomic scope" value="Eukaryota"/>
</dbReference>
<keyword evidence="10" id="KW-1185">Reference proteome</keyword>
<keyword evidence="7" id="KW-0539">Nucleus</keyword>
<dbReference type="GO" id="GO:0005634">
    <property type="term" value="C:nucleus"/>
    <property type="evidence" value="ECO:0007669"/>
    <property type="project" value="UniProtKB-SubCell"/>
</dbReference>
<dbReference type="PROSITE" id="PS00463">
    <property type="entry name" value="ZN2_CY6_FUNGAL_1"/>
    <property type="match status" value="1"/>
</dbReference>
<keyword evidence="4" id="KW-0805">Transcription regulation</keyword>
<dbReference type="InterPro" id="IPR001138">
    <property type="entry name" value="Zn2Cys6_DnaBD"/>
</dbReference>